<keyword evidence="1" id="KW-0812">Transmembrane</keyword>
<keyword evidence="1" id="KW-1133">Transmembrane helix</keyword>
<dbReference type="Proteomes" id="UP000503166">
    <property type="component" value="Chromosome"/>
</dbReference>
<dbReference type="KEGG" id="srum:GPZ88_02880"/>
<organism evidence="2 3">
    <name type="scientific">Streptococcus ruminicola</name>
    <dbReference type="NCBI Taxonomy" id="2686210"/>
    <lineage>
        <taxon>Bacteria</taxon>
        <taxon>Bacillati</taxon>
        <taxon>Bacillota</taxon>
        <taxon>Bacilli</taxon>
        <taxon>Lactobacillales</taxon>
        <taxon>Streptococcaceae</taxon>
        <taxon>Streptococcus</taxon>
    </lineage>
</organism>
<gene>
    <name evidence="2" type="ORF">GPZ88_02880</name>
</gene>
<dbReference type="AlphaFoldDB" id="A0A6G8HZ85"/>
<evidence type="ECO:0000313" key="3">
    <source>
        <dbReference type="Proteomes" id="UP000503166"/>
    </source>
</evidence>
<reference evidence="2 3" key="1">
    <citation type="submission" date="2019-12" db="EMBL/GenBank/DDBJ databases">
        <title>Complete genome sequence of Streptococcus sp. CNU G2 isolated frome Bos taurus coreanae.</title>
        <authorList>
            <person name="Park S.Y."/>
            <person name="Kim J.H."/>
            <person name="Seo S.W."/>
        </authorList>
    </citation>
    <scope>NUCLEOTIDE SEQUENCE [LARGE SCALE GENOMIC DNA]</scope>
    <source>
        <strain evidence="2 3">CNU G2</strain>
    </source>
</reference>
<feature type="transmembrane region" description="Helical" evidence="1">
    <location>
        <begin position="56"/>
        <end position="76"/>
    </location>
</feature>
<sequence>MKEITLKVGREVVKIICYLSIVGMILMGFGIFAVFFAGQNHGGLFTLDYGYQRVQVSVWIPIVVLIMAIIIFYLLFRIMRALDKLLINFQVEEYFCSENINLLSKVLLYQILFTGIQLLVNILLNFSRIADTSSLFDLSFKDYLVNIVFIIINDIAIVVLKRGYELQKDHDEII</sequence>
<name>A0A6G8HZ85_9STRE</name>
<proteinExistence type="predicted"/>
<keyword evidence="1" id="KW-0472">Membrane</keyword>
<evidence type="ECO:0000313" key="2">
    <source>
        <dbReference type="EMBL" id="QIM46081.1"/>
    </source>
</evidence>
<feature type="transmembrane region" description="Helical" evidence="1">
    <location>
        <begin position="106"/>
        <end position="123"/>
    </location>
</feature>
<feature type="transmembrane region" description="Helical" evidence="1">
    <location>
        <begin position="12"/>
        <end position="36"/>
    </location>
</feature>
<dbReference type="EMBL" id="CP046919">
    <property type="protein sequence ID" value="QIM46081.1"/>
    <property type="molecule type" value="Genomic_DNA"/>
</dbReference>
<evidence type="ECO:0000256" key="1">
    <source>
        <dbReference type="SAM" id="Phobius"/>
    </source>
</evidence>
<accession>A0A6G8HZ85</accession>
<protein>
    <submittedName>
        <fullName evidence="2">DUF2975 domain-containing protein</fullName>
    </submittedName>
</protein>
<dbReference type="RefSeq" id="WP_166043337.1">
    <property type="nucleotide sequence ID" value="NZ_CP046919.1"/>
</dbReference>
<feature type="transmembrane region" description="Helical" evidence="1">
    <location>
        <begin position="143"/>
        <end position="160"/>
    </location>
</feature>